<dbReference type="Pfam" id="PF18935">
    <property type="entry name" value="DUF5683"/>
    <property type="match status" value="1"/>
</dbReference>
<organism evidence="3 4">
    <name type="scientific">candidate division TA06 bacterium</name>
    <dbReference type="NCBI Taxonomy" id="2250710"/>
    <lineage>
        <taxon>Bacteria</taxon>
        <taxon>Bacteria division TA06</taxon>
    </lineage>
</organism>
<reference evidence="3 4" key="1">
    <citation type="submission" date="2018-06" db="EMBL/GenBank/DDBJ databases">
        <title>Extensive metabolic versatility and redundancy in microbially diverse, dynamic hydrothermal sediments.</title>
        <authorList>
            <person name="Dombrowski N."/>
            <person name="Teske A."/>
            <person name="Baker B.J."/>
        </authorList>
    </citation>
    <scope>NUCLEOTIDE SEQUENCE [LARGE SCALE GENOMIC DNA]</scope>
    <source>
        <strain evidence="3">B10_G13</strain>
    </source>
</reference>
<keyword evidence="1" id="KW-0732">Signal</keyword>
<evidence type="ECO:0000259" key="2">
    <source>
        <dbReference type="Pfam" id="PF18935"/>
    </source>
</evidence>
<proteinExistence type="predicted"/>
<evidence type="ECO:0000256" key="1">
    <source>
        <dbReference type="SAM" id="SignalP"/>
    </source>
</evidence>
<protein>
    <recommendedName>
        <fullName evidence="2">DUF5683 domain-containing protein</fullName>
    </recommendedName>
</protein>
<comment type="caution">
    <text evidence="3">The sequence shown here is derived from an EMBL/GenBank/DDBJ whole genome shotgun (WGS) entry which is preliminary data.</text>
</comment>
<sequence length="166" mass="19534">MSKKIFILILLVALFSNLSCKNENEDISRELQIFQDTKQGELKRNATKAMLYSLFIPGGGQFYNKKYIKSAIGFTAESILFGFTLHYHIKMNDAYSKYEQSHSQLDYDKYSIFYEKQQSMLWWIGAMKFLSIVDAFVDAKLYNFNEKKKKVELRFEGNSVSLNYRF</sequence>
<feature type="signal peptide" evidence="1">
    <location>
        <begin position="1"/>
        <end position="21"/>
    </location>
</feature>
<dbReference type="EMBL" id="QNBD01000081">
    <property type="protein sequence ID" value="RKX71674.1"/>
    <property type="molecule type" value="Genomic_DNA"/>
</dbReference>
<accession>A0A660SLK6</accession>
<evidence type="ECO:0000313" key="3">
    <source>
        <dbReference type="EMBL" id="RKX71674.1"/>
    </source>
</evidence>
<evidence type="ECO:0000313" key="4">
    <source>
        <dbReference type="Proteomes" id="UP000271125"/>
    </source>
</evidence>
<feature type="chain" id="PRO_5025072673" description="DUF5683 domain-containing protein" evidence="1">
    <location>
        <begin position="22"/>
        <end position="166"/>
    </location>
</feature>
<feature type="domain" description="DUF5683" evidence="2">
    <location>
        <begin position="44"/>
        <end position="148"/>
    </location>
</feature>
<name>A0A660SLK6_UNCT6</name>
<dbReference type="Proteomes" id="UP000271125">
    <property type="component" value="Unassembled WGS sequence"/>
</dbReference>
<gene>
    <name evidence="3" type="ORF">DRP43_02285</name>
</gene>
<dbReference type="InterPro" id="IPR043738">
    <property type="entry name" value="DUF5683"/>
</dbReference>
<dbReference type="AlphaFoldDB" id="A0A660SLK6"/>